<proteinExistence type="predicted"/>
<comment type="caution">
    <text evidence="2">The sequence shown here is derived from an EMBL/GenBank/DDBJ whole genome shotgun (WGS) entry which is preliminary data.</text>
</comment>
<dbReference type="InterPro" id="IPR045372">
    <property type="entry name" value="YidB"/>
</dbReference>
<evidence type="ECO:0008006" key="4">
    <source>
        <dbReference type="Google" id="ProtNLM"/>
    </source>
</evidence>
<name>A0ABQ2MUL5_9ACTN</name>
<accession>A0ABQ2MUL5</accession>
<dbReference type="EMBL" id="BMNG01000022">
    <property type="protein sequence ID" value="GGO57932.1"/>
    <property type="molecule type" value="Genomic_DNA"/>
</dbReference>
<protein>
    <recommendedName>
        <fullName evidence="4">DUF937 domain-containing protein</fullName>
    </recommendedName>
</protein>
<evidence type="ECO:0000313" key="2">
    <source>
        <dbReference type="EMBL" id="GGO57932.1"/>
    </source>
</evidence>
<feature type="region of interest" description="Disordered" evidence="1">
    <location>
        <begin position="41"/>
        <end position="61"/>
    </location>
</feature>
<evidence type="ECO:0000256" key="1">
    <source>
        <dbReference type="SAM" id="MobiDB-lite"/>
    </source>
</evidence>
<feature type="compositionally biased region" description="Low complexity" evidence="1">
    <location>
        <begin position="42"/>
        <end position="52"/>
    </location>
</feature>
<dbReference type="InterPro" id="IPR027405">
    <property type="entry name" value="YidB-like"/>
</dbReference>
<reference evidence="3" key="1">
    <citation type="journal article" date="2019" name="Int. J. Syst. Evol. Microbiol.">
        <title>The Global Catalogue of Microorganisms (GCM) 10K type strain sequencing project: providing services to taxonomists for standard genome sequencing and annotation.</title>
        <authorList>
            <consortium name="The Broad Institute Genomics Platform"/>
            <consortium name="The Broad Institute Genome Sequencing Center for Infectious Disease"/>
            <person name="Wu L."/>
            <person name="Ma J."/>
        </authorList>
    </citation>
    <scope>NUCLEOTIDE SEQUENCE [LARGE SCALE GENOMIC DNA]</scope>
    <source>
        <strain evidence="3">CGMCC 4.7349</strain>
    </source>
</reference>
<dbReference type="Proteomes" id="UP000656881">
    <property type="component" value="Unassembled WGS sequence"/>
</dbReference>
<keyword evidence="3" id="KW-1185">Reference proteome</keyword>
<dbReference type="Pfam" id="PF20159">
    <property type="entry name" value="YidB"/>
    <property type="match status" value="1"/>
</dbReference>
<sequence>MQADPHPGVQGRTEAVRPWCGWVSRRLLQVAGRVAAGDIGRVRGPCPRGRGPATEPKGSTTMAGNDLGGLLGGLLGGGGQQGGAASGGGANILGALLGALMSKNGGGNNPLGGLLDGLTKAGLTDQAQSWVGSGDNQPVTGEQVRQAVPDDALQQAAEQAGISPEQAADQIAQVLPETVDKLTPIGAVPSGSLEDIIRQQQL</sequence>
<gene>
    <name evidence="2" type="ORF">GCM10012286_75920</name>
</gene>
<dbReference type="Gene3D" id="1.10.10.690">
    <property type="entry name" value="YidB-like"/>
    <property type="match status" value="1"/>
</dbReference>
<dbReference type="SUPFAM" id="SSF140804">
    <property type="entry name" value="YidB-like"/>
    <property type="match status" value="1"/>
</dbReference>
<evidence type="ECO:0000313" key="3">
    <source>
        <dbReference type="Proteomes" id="UP000656881"/>
    </source>
</evidence>
<organism evidence="2 3">
    <name type="scientific">Streptomyces lasiicapitis</name>
    <dbReference type="NCBI Taxonomy" id="1923961"/>
    <lineage>
        <taxon>Bacteria</taxon>
        <taxon>Bacillati</taxon>
        <taxon>Actinomycetota</taxon>
        <taxon>Actinomycetes</taxon>
        <taxon>Kitasatosporales</taxon>
        <taxon>Streptomycetaceae</taxon>
        <taxon>Streptomyces</taxon>
    </lineage>
</organism>